<evidence type="ECO:0000313" key="2">
    <source>
        <dbReference type="Proteomes" id="UP000319004"/>
    </source>
</evidence>
<name>A0A518I2A4_9BACT</name>
<dbReference type="OrthoDB" id="272073at2"/>
<sequence length="124" mass="13842">MISFLKRLFGQPSNVIDVGPPTGKTGNQWTEDDFSHLESELATVGGNEFADFCIAQGNCDITGDVLDKFKEILKRYPTDDEEEYDFLGVVVRQRLVAANLLPDGDPDRYQYKIAQWGSSLAKHG</sequence>
<proteinExistence type="predicted"/>
<dbReference type="RefSeq" id="WP_145391272.1">
    <property type="nucleotide sequence ID" value="NZ_CP037423.1"/>
</dbReference>
<organism evidence="1 2">
    <name type="scientific">Stieleria neptunia</name>
    <dbReference type="NCBI Taxonomy" id="2527979"/>
    <lineage>
        <taxon>Bacteria</taxon>
        <taxon>Pseudomonadati</taxon>
        <taxon>Planctomycetota</taxon>
        <taxon>Planctomycetia</taxon>
        <taxon>Pirellulales</taxon>
        <taxon>Pirellulaceae</taxon>
        <taxon>Stieleria</taxon>
    </lineage>
</organism>
<gene>
    <name evidence="1" type="ORF">Enr13x_70830</name>
</gene>
<protein>
    <submittedName>
        <fullName evidence="1">Uncharacterized protein</fullName>
    </submittedName>
</protein>
<dbReference type="KEGG" id="snep:Enr13x_70830"/>
<dbReference type="Proteomes" id="UP000319004">
    <property type="component" value="Chromosome"/>
</dbReference>
<reference evidence="1 2" key="1">
    <citation type="submission" date="2019-03" db="EMBL/GenBank/DDBJ databases">
        <title>Deep-cultivation of Planctomycetes and their phenomic and genomic characterization uncovers novel biology.</title>
        <authorList>
            <person name="Wiegand S."/>
            <person name="Jogler M."/>
            <person name="Boedeker C."/>
            <person name="Pinto D."/>
            <person name="Vollmers J."/>
            <person name="Rivas-Marin E."/>
            <person name="Kohn T."/>
            <person name="Peeters S.H."/>
            <person name="Heuer A."/>
            <person name="Rast P."/>
            <person name="Oberbeckmann S."/>
            <person name="Bunk B."/>
            <person name="Jeske O."/>
            <person name="Meyerdierks A."/>
            <person name="Storesund J.E."/>
            <person name="Kallscheuer N."/>
            <person name="Luecker S."/>
            <person name="Lage O.M."/>
            <person name="Pohl T."/>
            <person name="Merkel B.J."/>
            <person name="Hornburger P."/>
            <person name="Mueller R.-W."/>
            <person name="Bruemmer F."/>
            <person name="Labrenz M."/>
            <person name="Spormann A.M."/>
            <person name="Op den Camp H."/>
            <person name="Overmann J."/>
            <person name="Amann R."/>
            <person name="Jetten M.S.M."/>
            <person name="Mascher T."/>
            <person name="Medema M.H."/>
            <person name="Devos D.P."/>
            <person name="Kaster A.-K."/>
            <person name="Ovreas L."/>
            <person name="Rohde M."/>
            <person name="Galperin M.Y."/>
            <person name="Jogler C."/>
        </authorList>
    </citation>
    <scope>NUCLEOTIDE SEQUENCE [LARGE SCALE GENOMIC DNA]</scope>
    <source>
        <strain evidence="1 2">Enr13</strain>
    </source>
</reference>
<evidence type="ECO:0000313" key="1">
    <source>
        <dbReference type="EMBL" id="QDV47174.1"/>
    </source>
</evidence>
<keyword evidence="2" id="KW-1185">Reference proteome</keyword>
<dbReference type="AlphaFoldDB" id="A0A518I2A4"/>
<accession>A0A518I2A4</accession>
<dbReference type="EMBL" id="CP037423">
    <property type="protein sequence ID" value="QDV47174.1"/>
    <property type="molecule type" value="Genomic_DNA"/>
</dbReference>